<proteinExistence type="predicted"/>
<reference evidence="1" key="1">
    <citation type="submission" date="2017-05" db="UniProtKB">
        <authorList>
            <consortium name="EnsemblMetazoa"/>
        </authorList>
    </citation>
    <scope>IDENTIFICATION</scope>
</reference>
<name>A0A1X7VJS0_AMPQE</name>
<protein>
    <submittedName>
        <fullName evidence="1">Uncharacterized protein</fullName>
    </submittedName>
</protein>
<dbReference type="EnsemblMetazoa" id="Aqu2.1.39707_001">
    <property type="protein sequence ID" value="Aqu2.1.39707_001"/>
    <property type="gene ID" value="Aqu2.1.39707"/>
</dbReference>
<organism evidence="1">
    <name type="scientific">Amphimedon queenslandica</name>
    <name type="common">Sponge</name>
    <dbReference type="NCBI Taxonomy" id="400682"/>
    <lineage>
        <taxon>Eukaryota</taxon>
        <taxon>Metazoa</taxon>
        <taxon>Porifera</taxon>
        <taxon>Demospongiae</taxon>
        <taxon>Heteroscleromorpha</taxon>
        <taxon>Haplosclerida</taxon>
        <taxon>Niphatidae</taxon>
        <taxon>Amphimedon</taxon>
    </lineage>
</organism>
<sequence length="15" mass="1726">MTKNVIITIIKIIII</sequence>
<evidence type="ECO:0000313" key="1">
    <source>
        <dbReference type="EnsemblMetazoa" id="Aqu2.1.39707_001"/>
    </source>
</evidence>
<dbReference type="InParanoid" id="A0A1X7VJS0"/>
<accession>A0A1X7VJS0</accession>